<dbReference type="EMBL" id="JBHRSW010000014">
    <property type="protein sequence ID" value="MFC3121545.1"/>
    <property type="molecule type" value="Genomic_DNA"/>
</dbReference>
<keyword evidence="5" id="KW-0966">Cell projection</keyword>
<dbReference type="Pfam" id="PF03963">
    <property type="entry name" value="FlgD"/>
    <property type="match status" value="1"/>
</dbReference>
<evidence type="ECO:0000256" key="3">
    <source>
        <dbReference type="ARBA" id="ARBA00022795"/>
    </source>
</evidence>
<organism evidence="5 6">
    <name type="scientific">Agaribacter flavus</name>
    <dbReference type="NCBI Taxonomy" id="1902781"/>
    <lineage>
        <taxon>Bacteria</taxon>
        <taxon>Pseudomonadati</taxon>
        <taxon>Pseudomonadota</taxon>
        <taxon>Gammaproteobacteria</taxon>
        <taxon>Alteromonadales</taxon>
        <taxon>Alteromonadaceae</taxon>
        <taxon>Agaribacter</taxon>
    </lineage>
</organism>
<evidence type="ECO:0000256" key="2">
    <source>
        <dbReference type="ARBA" id="ARBA00016013"/>
    </source>
</evidence>
<sequence length="136" mass="14922">MIEAIGGNITTESQQLNNSSIGQEEFIRLFLTQLTNQDPLEPVDNSQFLAQMAQFTSLEQTRLLNENMANLLAMNSTNQGVDLLGKQVEVLNGNTLFNGTVDGLQFGQNGISLTVRGTGDEFLSDVSLSDIRLIRE</sequence>
<keyword evidence="5" id="KW-0969">Cilium</keyword>
<dbReference type="Proteomes" id="UP001595478">
    <property type="component" value="Unassembled WGS sequence"/>
</dbReference>
<comment type="caution">
    <text evidence="5">The sequence shown here is derived from an EMBL/GenBank/DDBJ whole genome shotgun (WGS) entry which is preliminary data.</text>
</comment>
<evidence type="ECO:0000313" key="5">
    <source>
        <dbReference type="EMBL" id="MFC3121545.1"/>
    </source>
</evidence>
<accession>A0ABV7FN36</accession>
<name>A0ABV7FN36_9ALTE</name>
<evidence type="ECO:0000256" key="4">
    <source>
        <dbReference type="ARBA" id="ARBA00024746"/>
    </source>
</evidence>
<gene>
    <name evidence="5" type="ORF">ACFOHL_07915</name>
</gene>
<reference evidence="6" key="1">
    <citation type="journal article" date="2019" name="Int. J. Syst. Evol. Microbiol.">
        <title>The Global Catalogue of Microorganisms (GCM) 10K type strain sequencing project: providing services to taxonomists for standard genome sequencing and annotation.</title>
        <authorList>
            <consortium name="The Broad Institute Genomics Platform"/>
            <consortium name="The Broad Institute Genome Sequencing Center for Infectious Disease"/>
            <person name="Wu L."/>
            <person name="Ma J."/>
        </authorList>
    </citation>
    <scope>NUCLEOTIDE SEQUENCE [LARGE SCALE GENOMIC DNA]</scope>
    <source>
        <strain evidence="6">KCTC 52473</strain>
    </source>
</reference>
<keyword evidence="6" id="KW-1185">Reference proteome</keyword>
<comment type="similarity">
    <text evidence="1">Belongs to the FlgD family.</text>
</comment>
<keyword evidence="3" id="KW-1005">Bacterial flagellum biogenesis</keyword>
<protein>
    <recommendedName>
        <fullName evidence="2">Basal-body rod modification protein FlgD</fullName>
    </recommendedName>
</protein>
<evidence type="ECO:0000256" key="1">
    <source>
        <dbReference type="ARBA" id="ARBA00010577"/>
    </source>
</evidence>
<proteinExistence type="inferred from homology"/>
<dbReference type="InterPro" id="IPR005648">
    <property type="entry name" value="FlgD"/>
</dbReference>
<evidence type="ECO:0000313" key="6">
    <source>
        <dbReference type="Proteomes" id="UP001595478"/>
    </source>
</evidence>
<keyword evidence="5" id="KW-0282">Flagellum</keyword>
<comment type="function">
    <text evidence="4">Required for flagellar hook formation. May act as a scaffolding protein.</text>
</comment>
<dbReference type="RefSeq" id="WP_376919684.1">
    <property type="nucleotide sequence ID" value="NZ_JBHRSW010000014.1"/>
</dbReference>